<dbReference type="PROSITE" id="PS50052">
    <property type="entry name" value="GUANYLATE_KINASE_2"/>
    <property type="match status" value="1"/>
</dbReference>
<feature type="domain" description="Guanylate kinase-like" evidence="11">
    <location>
        <begin position="26"/>
        <end position="204"/>
    </location>
</feature>
<comment type="caution">
    <text evidence="12">The sequence shown here is derived from an EMBL/GenBank/DDBJ whole genome shotgun (WGS) entry which is preliminary data.</text>
</comment>
<dbReference type="HAMAP" id="MF_00328">
    <property type="entry name" value="Guanylate_kinase"/>
    <property type="match status" value="1"/>
</dbReference>
<evidence type="ECO:0000256" key="6">
    <source>
        <dbReference type="ARBA" id="ARBA00022777"/>
    </source>
</evidence>
<evidence type="ECO:0000256" key="8">
    <source>
        <dbReference type="ARBA" id="ARBA00030128"/>
    </source>
</evidence>
<sequence length="228" mass="25873">MALDATETTDVRPTSRRERAEAERTGIVLVMCAPSGTGKTTLTKRLLAEFPRFEFSVSHTTRQPREGEVHGRDYVFVSEQEFFAKREEGFFAEWAEVHGNYYGTPRDATLQKLAEGRDIIFDIDVQGASQLQGSLKQGCYVFILPPSRSELERRLRGRGTDSEAVIAKRLANAEKEMQQAHWFNAWIVNDELDRAYDELRSAYLAATLSPACHPGLVGRIMKDWRDDV</sequence>
<evidence type="ECO:0000256" key="2">
    <source>
        <dbReference type="ARBA" id="ARBA00012961"/>
    </source>
</evidence>
<dbReference type="InterPro" id="IPR008145">
    <property type="entry name" value="GK/Ca_channel_bsu"/>
</dbReference>
<feature type="region of interest" description="Disordered" evidence="10">
    <location>
        <begin position="1"/>
        <end position="20"/>
    </location>
</feature>
<evidence type="ECO:0000259" key="11">
    <source>
        <dbReference type="PROSITE" id="PS50052"/>
    </source>
</evidence>
<protein>
    <recommendedName>
        <fullName evidence="3 9">Guanylate kinase</fullName>
        <ecNumber evidence="2 9">2.7.4.8</ecNumber>
    </recommendedName>
    <alternativeName>
        <fullName evidence="8 9">GMP kinase</fullName>
    </alternativeName>
</protein>
<keyword evidence="5 9" id="KW-0547">Nucleotide-binding</keyword>
<keyword evidence="4 9" id="KW-0808">Transferase</keyword>
<evidence type="ECO:0000256" key="1">
    <source>
        <dbReference type="ARBA" id="ARBA00005790"/>
    </source>
</evidence>
<keyword evidence="9" id="KW-0963">Cytoplasm</keyword>
<evidence type="ECO:0000256" key="10">
    <source>
        <dbReference type="SAM" id="MobiDB-lite"/>
    </source>
</evidence>
<dbReference type="Gene3D" id="3.30.63.10">
    <property type="entry name" value="Guanylate Kinase phosphate binding domain"/>
    <property type="match status" value="1"/>
</dbReference>
<keyword evidence="13" id="KW-1185">Reference proteome</keyword>
<keyword evidence="6 9" id="KW-0418">Kinase</keyword>
<name>A0A7J0BSF3_9BACT</name>
<dbReference type="PANTHER" id="PTHR23117:SF13">
    <property type="entry name" value="GUANYLATE KINASE"/>
    <property type="match status" value="1"/>
</dbReference>
<dbReference type="Pfam" id="PF00625">
    <property type="entry name" value="Guanylate_kin"/>
    <property type="match status" value="1"/>
</dbReference>
<comment type="subcellular location">
    <subcellularLocation>
        <location evidence="9">Cytoplasm</location>
    </subcellularLocation>
</comment>
<dbReference type="NCBIfam" id="TIGR03263">
    <property type="entry name" value="guanyl_kin"/>
    <property type="match status" value="1"/>
</dbReference>
<evidence type="ECO:0000313" key="12">
    <source>
        <dbReference type="EMBL" id="GFM36619.1"/>
    </source>
</evidence>
<dbReference type="InterPro" id="IPR017665">
    <property type="entry name" value="Guanylate_kinase"/>
</dbReference>
<dbReference type="GO" id="GO:0004385">
    <property type="term" value="F:GMP kinase activity"/>
    <property type="evidence" value="ECO:0007669"/>
    <property type="project" value="UniProtKB-UniRule"/>
</dbReference>
<dbReference type="AlphaFoldDB" id="A0A7J0BSF3"/>
<evidence type="ECO:0000256" key="5">
    <source>
        <dbReference type="ARBA" id="ARBA00022741"/>
    </source>
</evidence>
<dbReference type="InterPro" id="IPR020590">
    <property type="entry name" value="Guanylate_kinase_CS"/>
</dbReference>
<dbReference type="Gene3D" id="3.40.50.300">
    <property type="entry name" value="P-loop containing nucleotide triphosphate hydrolases"/>
    <property type="match status" value="1"/>
</dbReference>
<dbReference type="SMART" id="SM00072">
    <property type="entry name" value="GuKc"/>
    <property type="match status" value="1"/>
</dbReference>
<dbReference type="GO" id="GO:0005524">
    <property type="term" value="F:ATP binding"/>
    <property type="evidence" value="ECO:0007669"/>
    <property type="project" value="UniProtKB-UniRule"/>
</dbReference>
<evidence type="ECO:0000256" key="3">
    <source>
        <dbReference type="ARBA" id="ARBA00016296"/>
    </source>
</evidence>
<reference evidence="12 13" key="1">
    <citation type="submission" date="2020-05" db="EMBL/GenBank/DDBJ databases">
        <title>Draft genome sequence of Desulfovibrio psychrotolerans JS1T.</title>
        <authorList>
            <person name="Ueno A."/>
            <person name="Tamazawa S."/>
            <person name="Tamamura S."/>
            <person name="Murakami T."/>
            <person name="Kiyama T."/>
            <person name="Inomata H."/>
            <person name="Amano Y."/>
            <person name="Miyakawa K."/>
            <person name="Tamaki H."/>
            <person name="Naganuma T."/>
            <person name="Kaneko K."/>
        </authorList>
    </citation>
    <scope>NUCLEOTIDE SEQUENCE [LARGE SCALE GENOMIC DNA]</scope>
    <source>
        <strain evidence="12 13">JS1</strain>
    </source>
</reference>
<dbReference type="GO" id="GO:0005829">
    <property type="term" value="C:cytosol"/>
    <property type="evidence" value="ECO:0007669"/>
    <property type="project" value="TreeGrafter"/>
</dbReference>
<gene>
    <name evidence="9 12" type="primary">gmk</name>
    <name evidence="12" type="ORF">DSM19430T_13030</name>
</gene>
<organism evidence="12 13">
    <name type="scientific">Desulfovibrio psychrotolerans</name>
    <dbReference type="NCBI Taxonomy" id="415242"/>
    <lineage>
        <taxon>Bacteria</taxon>
        <taxon>Pseudomonadati</taxon>
        <taxon>Thermodesulfobacteriota</taxon>
        <taxon>Desulfovibrionia</taxon>
        <taxon>Desulfovibrionales</taxon>
        <taxon>Desulfovibrionaceae</taxon>
        <taxon>Desulfovibrio</taxon>
    </lineage>
</organism>
<evidence type="ECO:0000256" key="4">
    <source>
        <dbReference type="ARBA" id="ARBA00022679"/>
    </source>
</evidence>
<evidence type="ECO:0000256" key="9">
    <source>
        <dbReference type="HAMAP-Rule" id="MF_00328"/>
    </source>
</evidence>
<dbReference type="CDD" id="cd00071">
    <property type="entry name" value="GMPK"/>
    <property type="match status" value="1"/>
</dbReference>
<evidence type="ECO:0000256" key="7">
    <source>
        <dbReference type="ARBA" id="ARBA00022840"/>
    </source>
</evidence>
<dbReference type="FunFam" id="3.30.63.10:FF:000002">
    <property type="entry name" value="Guanylate kinase 1"/>
    <property type="match status" value="1"/>
</dbReference>
<dbReference type="Proteomes" id="UP000503820">
    <property type="component" value="Unassembled WGS sequence"/>
</dbReference>
<comment type="catalytic activity">
    <reaction evidence="9">
        <text>GMP + ATP = GDP + ADP</text>
        <dbReference type="Rhea" id="RHEA:20780"/>
        <dbReference type="ChEBI" id="CHEBI:30616"/>
        <dbReference type="ChEBI" id="CHEBI:58115"/>
        <dbReference type="ChEBI" id="CHEBI:58189"/>
        <dbReference type="ChEBI" id="CHEBI:456216"/>
        <dbReference type="EC" id="2.7.4.8"/>
    </reaction>
</comment>
<comment type="function">
    <text evidence="9">Essential for recycling GMP and indirectly, cGMP.</text>
</comment>
<dbReference type="InterPro" id="IPR027417">
    <property type="entry name" value="P-loop_NTPase"/>
</dbReference>
<feature type="binding site" evidence="9">
    <location>
        <begin position="33"/>
        <end position="40"/>
    </location>
    <ligand>
        <name>ATP</name>
        <dbReference type="ChEBI" id="CHEBI:30616"/>
    </ligand>
</feature>
<dbReference type="EC" id="2.7.4.8" evidence="2 9"/>
<dbReference type="PANTHER" id="PTHR23117">
    <property type="entry name" value="GUANYLATE KINASE-RELATED"/>
    <property type="match status" value="1"/>
</dbReference>
<dbReference type="SUPFAM" id="SSF52540">
    <property type="entry name" value="P-loop containing nucleoside triphosphate hydrolases"/>
    <property type="match status" value="1"/>
</dbReference>
<accession>A0A7J0BSF3</accession>
<dbReference type="EMBL" id="BLVP01000007">
    <property type="protein sequence ID" value="GFM36619.1"/>
    <property type="molecule type" value="Genomic_DNA"/>
</dbReference>
<proteinExistence type="inferred from homology"/>
<evidence type="ECO:0000313" key="13">
    <source>
        <dbReference type="Proteomes" id="UP000503820"/>
    </source>
</evidence>
<comment type="similarity">
    <text evidence="1 9">Belongs to the guanylate kinase family.</text>
</comment>
<keyword evidence="7 9" id="KW-0067">ATP-binding</keyword>
<dbReference type="InterPro" id="IPR008144">
    <property type="entry name" value="Guanylate_kin-like_dom"/>
</dbReference>
<feature type="compositionally biased region" description="Basic and acidic residues" evidence="10">
    <location>
        <begin position="9"/>
        <end position="20"/>
    </location>
</feature>
<dbReference type="PROSITE" id="PS00856">
    <property type="entry name" value="GUANYLATE_KINASE_1"/>
    <property type="match status" value="1"/>
</dbReference>